<comment type="caution">
    <text evidence="10">The sequence shown here is derived from an EMBL/GenBank/DDBJ whole genome shotgun (WGS) entry which is preliminary data.</text>
</comment>
<dbReference type="Pfam" id="PF00483">
    <property type="entry name" value="NTP_transferase"/>
    <property type="match status" value="1"/>
</dbReference>
<feature type="non-terminal residue" evidence="10">
    <location>
        <position position="1"/>
    </location>
</feature>
<keyword evidence="4" id="KW-0808">Transferase</keyword>
<name>A0A938B421_UNCTE</name>
<sequence length="210" mass="23557">LAREVDACTHRVRVYRIWGSRAPKQELCRTLLGHGLSGTLQRVAQRGVGATVFGYWVKDPERYGVVALDRHGQAIGLEEKPARPQSHYAVTGLYFYDNQVLEIAANIRPSARGELEITDVNKTYLAQGTLHVELWGRGMAWLDMGTQESLLQAANFIEAVESRQGLKIACPEEVAYRMSYIDAAQLARLAHPLCQTRYGQYLLDILQQEG</sequence>
<dbReference type="Proteomes" id="UP000712673">
    <property type="component" value="Unassembled WGS sequence"/>
</dbReference>
<evidence type="ECO:0000259" key="9">
    <source>
        <dbReference type="Pfam" id="PF00483"/>
    </source>
</evidence>
<comment type="cofactor">
    <cofactor evidence="1">
        <name>Mg(2+)</name>
        <dbReference type="ChEBI" id="CHEBI:18420"/>
    </cofactor>
</comment>
<dbReference type="PANTHER" id="PTHR43532:SF1">
    <property type="entry name" value="GLUCOSE-1-PHOSPHATE THYMIDYLYLTRANSFERASE 1"/>
    <property type="match status" value="1"/>
</dbReference>
<dbReference type="EMBL" id="VGLS01000287">
    <property type="protein sequence ID" value="MBM3224265.1"/>
    <property type="molecule type" value="Genomic_DNA"/>
</dbReference>
<dbReference type="GO" id="GO:0008879">
    <property type="term" value="F:glucose-1-phosphate thymidylyltransferase activity"/>
    <property type="evidence" value="ECO:0007669"/>
    <property type="project" value="UniProtKB-EC"/>
</dbReference>
<dbReference type="PANTHER" id="PTHR43532">
    <property type="entry name" value="GLUCOSE-1-PHOSPHATE THYMIDYLYLTRANSFERASE"/>
    <property type="match status" value="1"/>
</dbReference>
<comment type="catalytic activity">
    <reaction evidence="8">
        <text>dTTP + alpha-D-glucose 1-phosphate + H(+) = dTDP-alpha-D-glucose + diphosphate</text>
        <dbReference type="Rhea" id="RHEA:15225"/>
        <dbReference type="ChEBI" id="CHEBI:15378"/>
        <dbReference type="ChEBI" id="CHEBI:33019"/>
        <dbReference type="ChEBI" id="CHEBI:37568"/>
        <dbReference type="ChEBI" id="CHEBI:57477"/>
        <dbReference type="ChEBI" id="CHEBI:58601"/>
        <dbReference type="EC" id="2.7.7.24"/>
    </reaction>
</comment>
<evidence type="ECO:0000256" key="3">
    <source>
        <dbReference type="ARBA" id="ARBA00012461"/>
    </source>
</evidence>
<evidence type="ECO:0000313" key="11">
    <source>
        <dbReference type="Proteomes" id="UP000712673"/>
    </source>
</evidence>
<evidence type="ECO:0000256" key="1">
    <source>
        <dbReference type="ARBA" id="ARBA00001946"/>
    </source>
</evidence>
<dbReference type="InterPro" id="IPR029044">
    <property type="entry name" value="Nucleotide-diphossugar_trans"/>
</dbReference>
<dbReference type="InterPro" id="IPR005835">
    <property type="entry name" value="NTP_transferase_dom"/>
</dbReference>
<dbReference type="SUPFAM" id="SSF53448">
    <property type="entry name" value="Nucleotide-diphospho-sugar transferases"/>
    <property type="match status" value="1"/>
</dbReference>
<accession>A0A938B421</accession>
<dbReference type="EC" id="2.7.7.24" evidence="3"/>
<keyword evidence="7" id="KW-0460">Magnesium</keyword>
<dbReference type="GO" id="GO:0046872">
    <property type="term" value="F:metal ion binding"/>
    <property type="evidence" value="ECO:0007669"/>
    <property type="project" value="UniProtKB-KW"/>
</dbReference>
<evidence type="ECO:0000256" key="2">
    <source>
        <dbReference type="ARBA" id="ARBA00010480"/>
    </source>
</evidence>
<gene>
    <name evidence="10" type="ORF">FJZ47_10730</name>
</gene>
<protein>
    <recommendedName>
        <fullName evidence="3">glucose-1-phosphate thymidylyltransferase</fullName>
        <ecNumber evidence="3">2.7.7.24</ecNumber>
    </recommendedName>
</protein>
<dbReference type="AlphaFoldDB" id="A0A938B421"/>
<comment type="similarity">
    <text evidence="2">Belongs to the glucose-1-phosphate thymidylyltransferase family.</text>
</comment>
<dbReference type="Gene3D" id="3.90.550.10">
    <property type="entry name" value="Spore Coat Polysaccharide Biosynthesis Protein SpsA, Chain A"/>
    <property type="match status" value="1"/>
</dbReference>
<evidence type="ECO:0000256" key="7">
    <source>
        <dbReference type="ARBA" id="ARBA00022842"/>
    </source>
</evidence>
<proteinExistence type="inferred from homology"/>
<keyword evidence="5" id="KW-0548">Nucleotidyltransferase</keyword>
<feature type="domain" description="Nucleotidyl transferase" evidence="9">
    <location>
        <begin position="34"/>
        <end position="158"/>
    </location>
</feature>
<reference evidence="10" key="1">
    <citation type="submission" date="2019-03" db="EMBL/GenBank/DDBJ databases">
        <title>Lake Tanganyika Metagenome-Assembled Genomes (MAGs).</title>
        <authorList>
            <person name="Tran P."/>
        </authorList>
    </citation>
    <scope>NUCLEOTIDE SEQUENCE</scope>
    <source>
        <strain evidence="10">K_DeepCast_65m_m2_066</strain>
    </source>
</reference>
<dbReference type="InterPro" id="IPR005907">
    <property type="entry name" value="G1P_thy_trans_s"/>
</dbReference>
<evidence type="ECO:0000256" key="5">
    <source>
        <dbReference type="ARBA" id="ARBA00022695"/>
    </source>
</evidence>
<evidence type="ECO:0000256" key="4">
    <source>
        <dbReference type="ARBA" id="ARBA00022679"/>
    </source>
</evidence>
<keyword evidence="6" id="KW-0479">Metal-binding</keyword>
<evidence type="ECO:0000256" key="8">
    <source>
        <dbReference type="ARBA" id="ARBA00049336"/>
    </source>
</evidence>
<organism evidence="10 11">
    <name type="scientific">Tectimicrobiota bacterium</name>
    <dbReference type="NCBI Taxonomy" id="2528274"/>
    <lineage>
        <taxon>Bacteria</taxon>
        <taxon>Pseudomonadati</taxon>
        <taxon>Nitrospinota/Tectimicrobiota group</taxon>
        <taxon>Candidatus Tectimicrobiota</taxon>
    </lineage>
</organism>
<evidence type="ECO:0000256" key="6">
    <source>
        <dbReference type="ARBA" id="ARBA00022723"/>
    </source>
</evidence>
<evidence type="ECO:0000313" key="10">
    <source>
        <dbReference type="EMBL" id="MBM3224265.1"/>
    </source>
</evidence>